<reference evidence="2 3" key="1">
    <citation type="submission" date="2016-09" db="EMBL/GenBank/DDBJ databases">
        <title>Couchioplanes caeruleus draft genome sequence.</title>
        <authorList>
            <person name="Sheehan J."/>
            <person name="Caffrey P."/>
        </authorList>
    </citation>
    <scope>NUCLEOTIDE SEQUENCE [LARGE SCALE GENOMIC DNA]</scope>
    <source>
        <strain evidence="2 3">DSM 43634</strain>
    </source>
</reference>
<comment type="caution">
    <text evidence="2">The sequence shown here is derived from an EMBL/GenBank/DDBJ whole genome shotgun (WGS) entry which is preliminary data.</text>
</comment>
<dbReference type="RefSeq" id="WP_071807912.1">
    <property type="nucleotide sequence ID" value="NZ_MEIA01000301.1"/>
</dbReference>
<organism evidence="2 3">
    <name type="scientific">Couchioplanes caeruleus subsp. caeruleus</name>
    <dbReference type="NCBI Taxonomy" id="56427"/>
    <lineage>
        <taxon>Bacteria</taxon>
        <taxon>Bacillati</taxon>
        <taxon>Actinomycetota</taxon>
        <taxon>Actinomycetes</taxon>
        <taxon>Micromonosporales</taxon>
        <taxon>Micromonosporaceae</taxon>
        <taxon>Couchioplanes</taxon>
    </lineage>
</organism>
<dbReference type="EMBL" id="MEIA01000301">
    <property type="protein sequence ID" value="OJF11575.1"/>
    <property type="molecule type" value="Genomic_DNA"/>
</dbReference>
<dbReference type="AlphaFoldDB" id="A0A1K0FFF8"/>
<protein>
    <submittedName>
        <fullName evidence="2">Uncharacterized protein</fullName>
    </submittedName>
</protein>
<keyword evidence="1" id="KW-0732">Signal</keyword>
<keyword evidence="3" id="KW-1185">Reference proteome</keyword>
<evidence type="ECO:0000313" key="2">
    <source>
        <dbReference type="EMBL" id="OJF11575.1"/>
    </source>
</evidence>
<evidence type="ECO:0000313" key="3">
    <source>
        <dbReference type="Proteomes" id="UP000182486"/>
    </source>
</evidence>
<accession>A0A1K0FFF8</accession>
<proteinExistence type="predicted"/>
<dbReference type="Proteomes" id="UP000182486">
    <property type="component" value="Unassembled WGS sequence"/>
</dbReference>
<feature type="chain" id="PRO_5038609524" evidence="1">
    <location>
        <begin position="22"/>
        <end position="133"/>
    </location>
</feature>
<gene>
    <name evidence="2" type="ORF">BG844_25490</name>
</gene>
<name>A0A1K0FFF8_9ACTN</name>
<feature type="signal peptide" evidence="1">
    <location>
        <begin position="1"/>
        <end position="21"/>
    </location>
</feature>
<evidence type="ECO:0000256" key="1">
    <source>
        <dbReference type="SAM" id="SignalP"/>
    </source>
</evidence>
<sequence length="133" mass="14381">MKTTLMRFAAALIAACTMTLAAPVAAHAEPAGKYYYICVLQNGSDYVMKSGEKLSNCKGSYLKKYINGRQVDNTRLAGDGKHAMKVKKDFIGCLISIWGTGRSTFLLVKSRGTDKFAWVSLGGSVYGLPKCLA</sequence>